<proteinExistence type="predicted"/>
<protein>
    <submittedName>
        <fullName evidence="1">Uncharacterized protein</fullName>
    </submittedName>
</protein>
<keyword evidence="2" id="KW-1185">Reference proteome</keyword>
<evidence type="ECO:0000313" key="1">
    <source>
        <dbReference type="EMBL" id="GES48724.1"/>
    </source>
</evidence>
<name>A0ABQ0Z0C0_9HYPH</name>
<accession>A0ABQ0Z0C0</accession>
<sequence length="64" mass="7029">MQVGLPQQLEEHGLDRVFFDCLFSDPSCLAVAGKMTINNGAAARSDLSRSYSNLYSPHSRLISL</sequence>
<dbReference type="EMBL" id="BLAJ01000002">
    <property type="protein sequence ID" value="GES48724.1"/>
    <property type="molecule type" value="Genomic_DNA"/>
</dbReference>
<reference evidence="1 2" key="1">
    <citation type="journal article" date="2020" name="Genome Biol. Evol.">
        <title>Rhizobium dioscoreae sp. nov., a plant growth-promoting bacterium isolated from yam (Dioscorea species).</title>
        <authorList>
            <person name="Ouyabe M."/>
            <person name="Tanaka N."/>
            <person name="Shiwa Y."/>
            <person name="Fujita N."/>
            <person name="Kikuno H."/>
            <person name="Babil P."/>
            <person name="Shiwachi H."/>
        </authorList>
    </citation>
    <scope>NUCLEOTIDE SEQUENCE [LARGE SCALE GENOMIC DNA]</scope>
    <source>
        <strain evidence="1 2">S-93</strain>
    </source>
</reference>
<organism evidence="1 2">
    <name type="scientific">Rhizobium dioscoreae</name>
    <dbReference type="NCBI Taxonomy" id="2653122"/>
    <lineage>
        <taxon>Bacteria</taxon>
        <taxon>Pseudomonadati</taxon>
        <taxon>Pseudomonadota</taxon>
        <taxon>Alphaproteobacteria</taxon>
        <taxon>Hyphomicrobiales</taxon>
        <taxon>Rhizobiaceae</taxon>
        <taxon>Rhizobium/Agrobacterium group</taxon>
        <taxon>Rhizobium</taxon>
    </lineage>
</organism>
<gene>
    <name evidence="1" type="ORF">RsS93_13380</name>
</gene>
<comment type="caution">
    <text evidence="1">The sequence shown here is derived from an EMBL/GenBank/DDBJ whole genome shotgun (WGS) entry which is preliminary data.</text>
</comment>
<evidence type="ECO:0000313" key="2">
    <source>
        <dbReference type="Proteomes" id="UP000390335"/>
    </source>
</evidence>
<dbReference type="Proteomes" id="UP000390335">
    <property type="component" value="Unassembled WGS sequence"/>
</dbReference>